<dbReference type="Proteomes" id="UP000516057">
    <property type="component" value="Chromosome"/>
</dbReference>
<evidence type="ECO:0000256" key="1">
    <source>
        <dbReference type="SAM" id="Phobius"/>
    </source>
</evidence>
<evidence type="ECO:0000313" key="3">
    <source>
        <dbReference type="EMBL" id="QNP60162.1"/>
    </source>
</evidence>
<dbReference type="AlphaFoldDB" id="A0A7H0HHZ6"/>
<organism evidence="3 4">
    <name type="scientific">Paenacidovorax monticola</name>
    <dbReference type="NCBI Taxonomy" id="1926868"/>
    <lineage>
        <taxon>Bacteria</taxon>
        <taxon>Pseudomonadati</taxon>
        <taxon>Pseudomonadota</taxon>
        <taxon>Betaproteobacteria</taxon>
        <taxon>Burkholderiales</taxon>
        <taxon>Comamonadaceae</taxon>
        <taxon>Paenacidovorax</taxon>
    </lineage>
</organism>
<feature type="transmembrane region" description="Helical" evidence="1">
    <location>
        <begin position="12"/>
        <end position="32"/>
    </location>
</feature>
<evidence type="ECO:0000313" key="4">
    <source>
        <dbReference type="Proteomes" id="UP000516057"/>
    </source>
</evidence>
<proteinExistence type="predicted"/>
<reference evidence="3 4" key="1">
    <citation type="submission" date="2020-08" db="EMBL/GenBank/DDBJ databases">
        <title>Genome sequence of Acidovorax monticola KACC 19171T.</title>
        <authorList>
            <person name="Hyun D.-W."/>
            <person name="Bae J.-W."/>
        </authorList>
    </citation>
    <scope>NUCLEOTIDE SEQUENCE [LARGE SCALE GENOMIC DNA]</scope>
    <source>
        <strain evidence="3 4">KACC 19171</strain>
    </source>
</reference>
<sequence>MAQSRAFFTSRVDAWLFAIGPIAGLAAASVALPLALQSHAGLDVAVAAAVVLLTLLLPLWLLLDTNYTMTEDELRVRSGPFRWRIALGDVREVSPSRSWISSPALSLDRLRIRYGAGRSILVSPREKQRFVDSLRQRCPAVLVTGF</sequence>
<dbReference type="EMBL" id="CP060790">
    <property type="protein sequence ID" value="QNP60162.1"/>
    <property type="molecule type" value="Genomic_DNA"/>
</dbReference>
<evidence type="ECO:0000259" key="2">
    <source>
        <dbReference type="Pfam" id="PF06713"/>
    </source>
</evidence>
<dbReference type="InterPro" id="IPR009589">
    <property type="entry name" value="PH_YyaB-like"/>
</dbReference>
<feature type="domain" description="Uncharacterized protein YyaB-like PH" evidence="2">
    <location>
        <begin position="65"/>
        <end position="138"/>
    </location>
</feature>
<keyword evidence="1" id="KW-1133">Transmembrane helix</keyword>
<feature type="transmembrane region" description="Helical" evidence="1">
    <location>
        <begin position="44"/>
        <end position="63"/>
    </location>
</feature>
<dbReference type="KEGG" id="amon:H9L24_04440"/>
<protein>
    <submittedName>
        <fullName evidence="3">PH domain-containing protein</fullName>
    </submittedName>
</protein>
<gene>
    <name evidence="3" type="ORF">H9L24_04440</name>
</gene>
<dbReference type="GO" id="GO:0030153">
    <property type="term" value="P:bacteriocin immunity"/>
    <property type="evidence" value="ECO:0007669"/>
    <property type="project" value="InterPro"/>
</dbReference>
<keyword evidence="1" id="KW-0812">Transmembrane</keyword>
<keyword evidence="1" id="KW-0472">Membrane</keyword>
<dbReference type="Pfam" id="PF06713">
    <property type="entry name" value="bPH_4"/>
    <property type="match status" value="1"/>
</dbReference>
<accession>A0A7H0HHZ6</accession>
<name>A0A7H0HHZ6_9BURK</name>
<keyword evidence="4" id="KW-1185">Reference proteome</keyword>